<dbReference type="Gene3D" id="1.10.10.10">
    <property type="entry name" value="Winged helix-like DNA-binding domain superfamily/Winged helix DNA-binding domain"/>
    <property type="match status" value="1"/>
</dbReference>
<evidence type="ECO:0000256" key="2">
    <source>
        <dbReference type="ARBA" id="ARBA00008711"/>
    </source>
</evidence>
<evidence type="ECO:0000256" key="3">
    <source>
        <dbReference type="ARBA" id="ARBA00022490"/>
    </source>
</evidence>
<comment type="catalytic activity">
    <reaction evidence="11 12">
        <text>a 6-O-methyl-2'-deoxyguanosine in DNA + L-cysteinyl-[protein] = S-methyl-L-cysteinyl-[protein] + a 2'-deoxyguanosine in DNA</text>
        <dbReference type="Rhea" id="RHEA:24000"/>
        <dbReference type="Rhea" id="RHEA-COMP:10131"/>
        <dbReference type="Rhea" id="RHEA-COMP:10132"/>
        <dbReference type="Rhea" id="RHEA-COMP:11367"/>
        <dbReference type="Rhea" id="RHEA-COMP:11368"/>
        <dbReference type="ChEBI" id="CHEBI:29950"/>
        <dbReference type="ChEBI" id="CHEBI:82612"/>
        <dbReference type="ChEBI" id="CHEBI:85445"/>
        <dbReference type="ChEBI" id="CHEBI:85448"/>
        <dbReference type="EC" id="2.1.1.63"/>
    </reaction>
</comment>
<evidence type="ECO:0000259" key="15">
    <source>
        <dbReference type="PROSITE" id="PS01124"/>
    </source>
</evidence>
<keyword evidence="3 12" id="KW-0963">Cytoplasm</keyword>
<evidence type="ECO:0000256" key="12">
    <source>
        <dbReference type="HAMAP-Rule" id="MF_00772"/>
    </source>
</evidence>
<dbReference type="InterPro" id="IPR009057">
    <property type="entry name" value="Homeodomain-like_sf"/>
</dbReference>
<evidence type="ECO:0000256" key="14">
    <source>
        <dbReference type="PIRSR" id="PIRSR000409-3"/>
    </source>
</evidence>
<keyword evidence="9" id="KW-0804">Transcription</keyword>
<accession>A0A2V3PJA6</accession>
<evidence type="ECO:0000256" key="9">
    <source>
        <dbReference type="ARBA" id="ARBA00023163"/>
    </source>
</evidence>
<dbReference type="Pfam" id="PF02870">
    <property type="entry name" value="Methyltransf_1N"/>
    <property type="match status" value="1"/>
</dbReference>
<keyword evidence="7" id="KW-0805">Transcription regulation</keyword>
<evidence type="ECO:0000256" key="8">
    <source>
        <dbReference type="ARBA" id="ARBA00023159"/>
    </source>
</evidence>
<dbReference type="InterPro" id="IPR014048">
    <property type="entry name" value="MethylDNA_cys_MeTrfase_DNA-bd"/>
</dbReference>
<dbReference type="Gene3D" id="3.40.10.10">
    <property type="entry name" value="DNA Methylphosphotriester Repair Domain"/>
    <property type="match status" value="1"/>
</dbReference>
<feature type="active site" description="Nucleophile; methyl group acceptor" evidence="12">
    <location>
        <position position="314"/>
    </location>
</feature>
<evidence type="ECO:0000256" key="11">
    <source>
        <dbReference type="ARBA" id="ARBA00049348"/>
    </source>
</evidence>
<comment type="function">
    <text evidence="12">Involved in the cellular defense against the biological effects of O6-methylguanine (O6-MeG) and O4-methylthymine (O4-MeT) in DNA. Repairs the methylated nucleobase in DNA by stoichiometrically transferring the methyl group to a cysteine residue in the enzyme. This is a suicide reaction: the enzyme is irreversibly inactivated.</text>
</comment>
<dbReference type="Pfam" id="PF01035">
    <property type="entry name" value="DNA_binding_1"/>
    <property type="match status" value="1"/>
</dbReference>
<keyword evidence="6 12" id="KW-0227">DNA damage</keyword>
<keyword evidence="10 12" id="KW-0234">DNA repair</keyword>
<dbReference type="GO" id="GO:0032259">
    <property type="term" value="P:methylation"/>
    <property type="evidence" value="ECO:0007669"/>
    <property type="project" value="UniProtKB-KW"/>
</dbReference>
<dbReference type="Gene3D" id="3.30.160.70">
    <property type="entry name" value="Methylated DNA-protein cysteine methyltransferase domain"/>
    <property type="match status" value="1"/>
</dbReference>
<dbReference type="GO" id="GO:0003908">
    <property type="term" value="F:methylated-DNA-[protein]-cysteine S-methyltransferase activity"/>
    <property type="evidence" value="ECO:0007669"/>
    <property type="project" value="UniProtKB-UniRule"/>
</dbReference>
<protein>
    <recommendedName>
        <fullName evidence="12">Methylated-DNA--protein-cysteine methyltransferase</fullName>
        <ecNumber evidence="12">2.1.1.63</ecNumber>
    </recommendedName>
    <alternativeName>
        <fullName evidence="12">6-O-methylguanine-DNA methyltransferase</fullName>
        <shortName evidence="12">MGMT</shortName>
    </alternativeName>
    <alternativeName>
        <fullName evidence="12">O-6-methylguanine-DNA-alkyltransferase</fullName>
    </alternativeName>
</protein>
<dbReference type="InterPro" id="IPR001497">
    <property type="entry name" value="MethylDNA_cys_MeTrfase_AS"/>
</dbReference>
<dbReference type="PIRSF" id="PIRSF000409">
    <property type="entry name" value="Ada"/>
    <property type="match status" value="1"/>
</dbReference>
<comment type="miscellaneous">
    <text evidence="12">This enzyme catalyzes only one turnover and therefore is not strictly catalytic. According to one definition, an enzyme is a biocatalyst that acts repeatedly and over many reaction cycles.</text>
</comment>
<evidence type="ECO:0000256" key="5">
    <source>
        <dbReference type="ARBA" id="ARBA00022679"/>
    </source>
</evidence>
<dbReference type="Pfam" id="PF02805">
    <property type="entry name" value="Ada_Zn_binding"/>
    <property type="match status" value="1"/>
</dbReference>
<dbReference type="AlphaFoldDB" id="A0A2V3PJA6"/>
<dbReference type="InterPro" id="IPR018060">
    <property type="entry name" value="HTH_AraC"/>
</dbReference>
<keyword evidence="4 12" id="KW-0489">Methyltransferase</keyword>
<evidence type="ECO:0000313" key="16">
    <source>
        <dbReference type="EMBL" id="PXV58110.1"/>
    </source>
</evidence>
<dbReference type="GO" id="GO:0005737">
    <property type="term" value="C:cytoplasm"/>
    <property type="evidence" value="ECO:0007669"/>
    <property type="project" value="UniProtKB-SubCell"/>
</dbReference>
<keyword evidence="17" id="KW-1185">Reference proteome</keyword>
<dbReference type="InterPro" id="IPR008332">
    <property type="entry name" value="MethylG_MeTrfase_N"/>
</dbReference>
<evidence type="ECO:0000256" key="13">
    <source>
        <dbReference type="PIRSR" id="PIRSR000409-1"/>
    </source>
</evidence>
<dbReference type="InterPro" id="IPR036631">
    <property type="entry name" value="MGMT_N_sf"/>
</dbReference>
<dbReference type="NCBIfam" id="TIGR00589">
    <property type="entry name" value="ogt"/>
    <property type="match status" value="1"/>
</dbReference>
<comment type="caution">
    <text evidence="16">The sequence shown here is derived from an EMBL/GenBank/DDBJ whole genome shotgun (WGS) entry which is preliminary data.</text>
</comment>
<feature type="binding site" evidence="14">
    <location>
        <position position="37"/>
    </location>
    <ligand>
        <name>Zn(2+)</name>
        <dbReference type="ChEBI" id="CHEBI:29105"/>
    </ligand>
</feature>
<dbReference type="CDD" id="cd06445">
    <property type="entry name" value="ATase"/>
    <property type="match status" value="1"/>
</dbReference>
<dbReference type="PROSITE" id="PS00374">
    <property type="entry name" value="MGMT"/>
    <property type="match status" value="1"/>
</dbReference>
<dbReference type="InterPro" id="IPR036388">
    <property type="entry name" value="WH-like_DNA-bd_sf"/>
</dbReference>
<comment type="similarity">
    <text evidence="2 12">Belongs to the MGMT family.</text>
</comment>
<organism evidence="16 17">
    <name type="scientific">Dysgonomonas alginatilytica</name>
    <dbReference type="NCBI Taxonomy" id="1605892"/>
    <lineage>
        <taxon>Bacteria</taxon>
        <taxon>Pseudomonadati</taxon>
        <taxon>Bacteroidota</taxon>
        <taxon>Bacteroidia</taxon>
        <taxon>Bacteroidales</taxon>
        <taxon>Dysgonomonadaceae</taxon>
        <taxon>Dysgonomonas</taxon>
    </lineage>
</organism>
<comment type="cofactor">
    <cofactor evidence="14">
        <name>Zn(2+)</name>
        <dbReference type="ChEBI" id="CHEBI:29105"/>
    </cofactor>
    <text evidence="14">Binds 1 zinc ion per subunit.</text>
</comment>
<evidence type="ECO:0000256" key="10">
    <source>
        <dbReference type="ARBA" id="ARBA00023204"/>
    </source>
</evidence>
<dbReference type="GO" id="GO:0008270">
    <property type="term" value="F:zinc ion binding"/>
    <property type="evidence" value="ECO:0007669"/>
    <property type="project" value="InterPro"/>
</dbReference>
<keyword evidence="5 12" id="KW-0808">Transferase</keyword>
<gene>
    <name evidence="16" type="ORF">CLV62_1515</name>
</gene>
<sequence length="348" mass="39437">MKDDTIYYKALIEKDKSFEGIFIVGVKTTGIFCRPTCTARKPKQENVEFFATTKDAILKGYRPCKVCHPMENPGDTPEYINQIMKLLEDDPSVKLKDYDLRQMGIEPSTIRRWFQKNHQITFHAYQRLHKLNTAFKKYQTGTSVTDTAFDSGYESLSGFNESFKKVFGVSPSKSKSRSIVDIMRIETPLGTMVACATDKGICLLEFTDRKMLETELKHLAKSLNATIVQGHNPHFELLKEELTGYFERNLKEFTVPLDTVGTDFQKEVWQMLMKIPYASTVSYLQQAQAIGKPAAVRAVANANGMNKISIIIPCHRVIGTDGSLTGYGGGLWRKKRLLDLEKKIPIQP</sequence>
<feature type="binding site" evidence="14">
    <location>
        <position position="67"/>
    </location>
    <ligand>
        <name>Zn(2+)</name>
        <dbReference type="ChEBI" id="CHEBI:29105"/>
    </ligand>
</feature>
<dbReference type="SUPFAM" id="SSF46767">
    <property type="entry name" value="Methylated DNA-protein cysteine methyltransferase, C-terminal domain"/>
    <property type="match status" value="1"/>
</dbReference>
<feature type="domain" description="HTH araC/xylS-type" evidence="15">
    <location>
        <begin position="101"/>
        <end position="177"/>
    </location>
</feature>
<dbReference type="InterPro" id="IPR035451">
    <property type="entry name" value="Ada-like_dom_sf"/>
</dbReference>
<dbReference type="SUPFAM" id="SSF46689">
    <property type="entry name" value="Homeodomain-like"/>
    <property type="match status" value="1"/>
</dbReference>
<keyword evidence="14" id="KW-0479">Metal-binding</keyword>
<comment type="subcellular location">
    <subcellularLocation>
        <location evidence="12">Cytoplasm</location>
    </subcellularLocation>
</comment>
<evidence type="ECO:0000256" key="7">
    <source>
        <dbReference type="ARBA" id="ARBA00023015"/>
    </source>
</evidence>
<dbReference type="InterPro" id="IPR023546">
    <property type="entry name" value="MGMT"/>
</dbReference>
<dbReference type="PANTHER" id="PTHR10815">
    <property type="entry name" value="METHYLATED-DNA--PROTEIN-CYSTEINE METHYLTRANSFERASE"/>
    <property type="match status" value="1"/>
</dbReference>
<dbReference type="EC" id="2.1.1.63" evidence="12"/>
<reference evidence="16 17" key="1">
    <citation type="submission" date="2018-03" db="EMBL/GenBank/DDBJ databases">
        <title>Genomic Encyclopedia of Archaeal and Bacterial Type Strains, Phase II (KMG-II): from individual species to whole genera.</title>
        <authorList>
            <person name="Goeker M."/>
        </authorList>
    </citation>
    <scope>NUCLEOTIDE SEQUENCE [LARGE SCALE GENOMIC DNA]</scope>
    <source>
        <strain evidence="16 17">DSM 100214</strain>
    </source>
</reference>
<feature type="active site" description="Nucleophile; methyl group acceptor from methylphosphotriester" evidence="13">
    <location>
        <position position="33"/>
    </location>
</feature>
<dbReference type="PROSITE" id="PS01124">
    <property type="entry name" value="HTH_ARAC_FAMILY_2"/>
    <property type="match status" value="1"/>
</dbReference>
<dbReference type="OrthoDB" id="9802228at2"/>
<dbReference type="GO" id="GO:0003700">
    <property type="term" value="F:DNA-binding transcription factor activity"/>
    <property type="evidence" value="ECO:0007669"/>
    <property type="project" value="InterPro"/>
</dbReference>
<evidence type="ECO:0000313" key="17">
    <source>
        <dbReference type="Proteomes" id="UP000247973"/>
    </source>
</evidence>
<feature type="binding site" evidence="14">
    <location>
        <position position="64"/>
    </location>
    <ligand>
        <name>Zn(2+)</name>
        <dbReference type="ChEBI" id="CHEBI:29105"/>
    </ligand>
</feature>
<dbReference type="Proteomes" id="UP000247973">
    <property type="component" value="Unassembled WGS sequence"/>
</dbReference>
<dbReference type="InterPro" id="IPR004026">
    <property type="entry name" value="Ada_DNA_repair_Zn-bd"/>
</dbReference>
<feature type="active site" description="Nucleophile; methyl group acceptor from either O6-methylguanine or O4-methylthymine" evidence="13">
    <location>
        <position position="314"/>
    </location>
</feature>
<dbReference type="InterPro" id="IPR036217">
    <property type="entry name" value="MethylDNA_cys_MeTrfase_DNAb"/>
</dbReference>
<dbReference type="PANTHER" id="PTHR10815:SF5">
    <property type="entry name" value="METHYLATED-DNA--PROTEIN-CYSTEINE METHYLTRANSFERASE"/>
    <property type="match status" value="1"/>
</dbReference>
<evidence type="ECO:0000256" key="4">
    <source>
        <dbReference type="ARBA" id="ARBA00022603"/>
    </source>
</evidence>
<evidence type="ECO:0000256" key="6">
    <source>
        <dbReference type="ARBA" id="ARBA00022763"/>
    </source>
</evidence>
<dbReference type="SMART" id="SM00342">
    <property type="entry name" value="HTH_ARAC"/>
    <property type="match status" value="1"/>
</dbReference>
<dbReference type="SUPFAM" id="SSF57884">
    <property type="entry name" value="Ada DNA repair protein, N-terminal domain (N-Ada 10)"/>
    <property type="match status" value="1"/>
</dbReference>
<evidence type="ECO:0000256" key="1">
    <source>
        <dbReference type="ARBA" id="ARBA00001286"/>
    </source>
</evidence>
<proteinExistence type="inferred from homology"/>
<dbReference type="InterPro" id="IPR016221">
    <property type="entry name" value="Bifunct_regulatory_prot_Ada"/>
</dbReference>
<dbReference type="Gene3D" id="1.10.10.60">
    <property type="entry name" value="Homeodomain-like"/>
    <property type="match status" value="1"/>
</dbReference>
<dbReference type="GO" id="GO:0006307">
    <property type="term" value="P:DNA alkylation repair"/>
    <property type="evidence" value="ECO:0007669"/>
    <property type="project" value="UniProtKB-UniRule"/>
</dbReference>
<dbReference type="HAMAP" id="MF_00772">
    <property type="entry name" value="OGT"/>
    <property type="match status" value="1"/>
</dbReference>
<keyword evidence="14" id="KW-0862">Zinc</keyword>
<dbReference type="RefSeq" id="WP_110312691.1">
    <property type="nucleotide sequence ID" value="NZ_QICL01000051.1"/>
</dbReference>
<dbReference type="Pfam" id="PF12833">
    <property type="entry name" value="HTH_18"/>
    <property type="match status" value="1"/>
</dbReference>
<comment type="catalytic activity">
    <reaction evidence="1 12">
        <text>a 4-O-methyl-thymidine in DNA + L-cysteinyl-[protein] = a thymidine in DNA + S-methyl-L-cysteinyl-[protein]</text>
        <dbReference type="Rhea" id="RHEA:53428"/>
        <dbReference type="Rhea" id="RHEA-COMP:10131"/>
        <dbReference type="Rhea" id="RHEA-COMP:10132"/>
        <dbReference type="Rhea" id="RHEA-COMP:13555"/>
        <dbReference type="Rhea" id="RHEA-COMP:13556"/>
        <dbReference type="ChEBI" id="CHEBI:29950"/>
        <dbReference type="ChEBI" id="CHEBI:82612"/>
        <dbReference type="ChEBI" id="CHEBI:137386"/>
        <dbReference type="ChEBI" id="CHEBI:137387"/>
        <dbReference type="EC" id="2.1.1.63"/>
    </reaction>
</comment>
<keyword evidence="8" id="KW-0010">Activator</keyword>
<dbReference type="GO" id="GO:0043565">
    <property type="term" value="F:sequence-specific DNA binding"/>
    <property type="evidence" value="ECO:0007669"/>
    <property type="project" value="InterPro"/>
</dbReference>
<dbReference type="FunFam" id="1.10.10.10:FF:000214">
    <property type="entry name" value="Methylated-DNA--protein-cysteine methyltransferase"/>
    <property type="match status" value="1"/>
</dbReference>
<dbReference type="EMBL" id="QICL01000051">
    <property type="protein sequence ID" value="PXV58110.1"/>
    <property type="molecule type" value="Genomic_DNA"/>
</dbReference>
<feature type="binding site" evidence="14">
    <location>
        <position position="33"/>
    </location>
    <ligand>
        <name>Zn(2+)</name>
        <dbReference type="ChEBI" id="CHEBI:29105"/>
    </ligand>
</feature>
<dbReference type="SUPFAM" id="SSF53155">
    <property type="entry name" value="Methylated DNA-protein cysteine methyltransferase domain"/>
    <property type="match status" value="1"/>
</dbReference>
<name>A0A2V3PJA6_9BACT</name>